<organism evidence="2 3">
    <name type="scientific">Candidatus Gottesmanbacteria bacterium RBG_16_52_11</name>
    <dbReference type="NCBI Taxonomy" id="1798374"/>
    <lineage>
        <taxon>Bacteria</taxon>
        <taxon>Candidatus Gottesmaniibacteriota</taxon>
    </lineage>
</organism>
<comment type="caution">
    <text evidence="2">The sequence shown here is derived from an EMBL/GenBank/DDBJ whole genome shotgun (WGS) entry which is preliminary data.</text>
</comment>
<reference evidence="2 3" key="1">
    <citation type="journal article" date="2016" name="Nat. Commun.">
        <title>Thousands of microbial genomes shed light on interconnected biogeochemical processes in an aquifer system.</title>
        <authorList>
            <person name="Anantharaman K."/>
            <person name="Brown C.T."/>
            <person name="Hug L.A."/>
            <person name="Sharon I."/>
            <person name="Castelle C.J."/>
            <person name="Probst A.J."/>
            <person name="Thomas B.C."/>
            <person name="Singh A."/>
            <person name="Wilkins M.J."/>
            <person name="Karaoz U."/>
            <person name="Brodie E.L."/>
            <person name="Williams K.H."/>
            <person name="Hubbard S.S."/>
            <person name="Banfield J.F."/>
        </authorList>
    </citation>
    <scope>NUCLEOTIDE SEQUENCE [LARGE SCALE GENOMIC DNA]</scope>
</reference>
<feature type="region of interest" description="Disordered" evidence="1">
    <location>
        <begin position="530"/>
        <end position="561"/>
    </location>
</feature>
<dbReference type="EMBL" id="MFJD01000009">
    <property type="protein sequence ID" value="OGG01933.1"/>
    <property type="molecule type" value="Genomic_DNA"/>
</dbReference>
<sequence>MIVGILITSNIINQKNFDLRTKASQQYAGHSLIFKLTINPTTGVVSVKNATALKGGFVPSGISDEISKDMKRVLAPNITDEFELVELNGDDEVRTKKIQFTEYLFGAPPLPGKLTGDPLYKLSEPEAVVHVKYDPGSTFVIRNTTTDKTTEVPVDLVGKAMLSVKEVTANVNTKTVHDQSGSAGDNVKGTTTEGDGYVDVLFMSSAYTDFNLFTSDVTAMSNFLFTVAPYSERSNKFRLTQLNNSENLGCYYSGNCIICDGEKVLQIAAQTNYDYITVVHNNNTYGGCAGSIVATVYRNVYQWAKHVMVHELSHTFGQLRDEYNFGYESPIPPTGPNCDVAGCPKWAGVPGTVCHQICGYTNHYRSSDYCLMYTLQAPGGYRYDPVCYAYVNSRIDAFSNSGPTPTPTGVPISCRSNIDIRINNQANSYPATTDQTASTTVNIYSYVTGANRVRFKNQPDVNVLCANTDMSTEPWLTYSGATPWIKYNWGLVSGNTGWRKVCVQFRNTQTLKSKKCGDLIYYNQVYPTPTGRKTPTPSVRRTPTPIRTPTRTPTPQPGNTNPVIQTRFLSDATLNQQYTNFIYGWDGNANETLTMTITGLPPGIVRTTCNLRHNFGGYPSYLECYIEGKPTQRGTFNVVATIYDGRGGSGTKTLPLIVN</sequence>
<evidence type="ECO:0000313" key="2">
    <source>
        <dbReference type="EMBL" id="OGG01933.1"/>
    </source>
</evidence>
<protein>
    <submittedName>
        <fullName evidence="2">Uncharacterized protein</fullName>
    </submittedName>
</protein>
<dbReference type="Proteomes" id="UP000178448">
    <property type="component" value="Unassembled WGS sequence"/>
</dbReference>
<proteinExistence type="predicted"/>
<gene>
    <name evidence="2" type="ORF">A2Z33_01705</name>
</gene>
<dbReference type="Gene3D" id="3.40.390.10">
    <property type="entry name" value="Collagenase (Catalytic Domain)"/>
    <property type="match status" value="1"/>
</dbReference>
<dbReference type="GO" id="GO:0008237">
    <property type="term" value="F:metallopeptidase activity"/>
    <property type="evidence" value="ECO:0007669"/>
    <property type="project" value="InterPro"/>
</dbReference>
<dbReference type="Pfam" id="PF09471">
    <property type="entry name" value="Peptidase_M64"/>
    <property type="match status" value="1"/>
</dbReference>
<accession>A0A1F5YPE7</accession>
<name>A0A1F5YPE7_9BACT</name>
<dbReference type="InterPro" id="IPR019026">
    <property type="entry name" value="Peptidase_M64_IgA"/>
</dbReference>
<evidence type="ECO:0000256" key="1">
    <source>
        <dbReference type="SAM" id="MobiDB-lite"/>
    </source>
</evidence>
<feature type="compositionally biased region" description="Low complexity" evidence="1">
    <location>
        <begin position="532"/>
        <end position="561"/>
    </location>
</feature>
<dbReference type="STRING" id="1798374.A2Z33_01705"/>
<dbReference type="InterPro" id="IPR024079">
    <property type="entry name" value="MetalloPept_cat_dom_sf"/>
</dbReference>
<dbReference type="InterPro" id="IPR013783">
    <property type="entry name" value="Ig-like_fold"/>
</dbReference>
<dbReference type="Gene3D" id="2.60.40.10">
    <property type="entry name" value="Immunoglobulins"/>
    <property type="match status" value="1"/>
</dbReference>
<evidence type="ECO:0000313" key="3">
    <source>
        <dbReference type="Proteomes" id="UP000178448"/>
    </source>
</evidence>
<dbReference type="AlphaFoldDB" id="A0A1F5YPE7"/>